<sequence>MAMPGQDLRQTAEGAKGHGRVSWPGELGGACGDLGTFVPLVVGAMTVAGLAPAGVLVGFGVFLMATGLAFGIPLAVQPMKAVSAVLLTGGLGPGELVATGLVTGAVLLALGVTGAIGWVARAVPKSVAAGLQLGLGLAMAWLGLKLIVETPWLGGLALLALLGLMRLPRVPAAPLALVLAFGIAWAAGLTQPPALPAFSFAFPSFHLPGSWGEVWRGILSGVMPQLPLTLTNAVILTALLARELYPDHSQRITEQRLAVGTGLANLLLAPLGAMPMCLGAGGLQAQHRFGARTGAAPVLLGVVLLVLGLCFAEGAAALFAAVPAGAIGALLLVAGSDLALSRRLFDARPDCWPAIGVAAALTVLVNPAAGLAAGCTIEAGRSAAKRLLSRNMGRVPR</sequence>
<accession>A0ABT1D2K9</accession>
<name>A0ABT1D2K9_9PROT</name>
<dbReference type="Pfam" id="PF16983">
    <property type="entry name" value="MFS_MOT1"/>
    <property type="match status" value="2"/>
</dbReference>
<feature type="transmembrane region" description="Helical" evidence="1">
    <location>
        <begin position="150"/>
        <end position="168"/>
    </location>
</feature>
<dbReference type="PANTHER" id="PTHR31970">
    <property type="match status" value="1"/>
</dbReference>
<keyword evidence="3" id="KW-1185">Reference proteome</keyword>
<feature type="transmembrane region" description="Helical" evidence="1">
    <location>
        <begin position="222"/>
        <end position="241"/>
    </location>
</feature>
<protein>
    <submittedName>
        <fullName evidence="2">Sulfate/molybdate transporter</fullName>
    </submittedName>
</protein>
<feature type="transmembrane region" description="Helical" evidence="1">
    <location>
        <begin position="316"/>
        <end position="334"/>
    </location>
</feature>
<keyword evidence="1" id="KW-0472">Membrane</keyword>
<dbReference type="RefSeq" id="WP_252952753.1">
    <property type="nucleotide sequence ID" value="NZ_JAFIRR010000048.1"/>
</dbReference>
<dbReference type="InterPro" id="IPR031563">
    <property type="entry name" value="MOT1/MOT2"/>
</dbReference>
<feature type="transmembrane region" description="Helical" evidence="1">
    <location>
        <begin position="96"/>
        <end position="120"/>
    </location>
</feature>
<evidence type="ECO:0000256" key="1">
    <source>
        <dbReference type="SAM" id="Phobius"/>
    </source>
</evidence>
<reference evidence="2 3" key="1">
    <citation type="submission" date="2021-12" db="EMBL/GenBank/DDBJ databases">
        <title>Siccirubricoccus leaddurans sp. nov., a high concentration Zn2+ tolerance bacterium.</title>
        <authorList>
            <person name="Cao Y."/>
        </authorList>
    </citation>
    <scope>NUCLEOTIDE SEQUENCE [LARGE SCALE GENOMIC DNA]</scope>
    <source>
        <strain evidence="2 3">KC 17139</strain>
    </source>
</reference>
<feature type="transmembrane region" description="Helical" evidence="1">
    <location>
        <begin position="175"/>
        <end position="202"/>
    </location>
</feature>
<feature type="transmembrane region" description="Helical" evidence="1">
    <location>
        <begin position="289"/>
        <end position="309"/>
    </location>
</feature>
<evidence type="ECO:0000313" key="3">
    <source>
        <dbReference type="Proteomes" id="UP001523392"/>
    </source>
</evidence>
<feature type="transmembrane region" description="Helical" evidence="1">
    <location>
        <begin position="127"/>
        <end position="144"/>
    </location>
</feature>
<dbReference type="Proteomes" id="UP001523392">
    <property type="component" value="Unassembled WGS sequence"/>
</dbReference>
<dbReference type="EMBL" id="JAFIRR010000048">
    <property type="protein sequence ID" value="MCO6416146.1"/>
    <property type="molecule type" value="Genomic_DNA"/>
</dbReference>
<gene>
    <name evidence="2" type="ORF">JYK14_08195</name>
</gene>
<keyword evidence="1" id="KW-1133">Transmembrane helix</keyword>
<feature type="transmembrane region" description="Helical" evidence="1">
    <location>
        <begin position="354"/>
        <end position="377"/>
    </location>
</feature>
<comment type="caution">
    <text evidence="2">The sequence shown here is derived from an EMBL/GenBank/DDBJ whole genome shotgun (WGS) entry which is preliminary data.</text>
</comment>
<keyword evidence="1" id="KW-0812">Transmembrane</keyword>
<organism evidence="2 3">
    <name type="scientific">Siccirubricoccus soli</name>
    <dbReference type="NCBI Taxonomy" id="2899147"/>
    <lineage>
        <taxon>Bacteria</taxon>
        <taxon>Pseudomonadati</taxon>
        <taxon>Pseudomonadota</taxon>
        <taxon>Alphaproteobacteria</taxon>
        <taxon>Acetobacterales</taxon>
        <taxon>Roseomonadaceae</taxon>
        <taxon>Siccirubricoccus</taxon>
    </lineage>
</organism>
<evidence type="ECO:0000313" key="2">
    <source>
        <dbReference type="EMBL" id="MCO6416146.1"/>
    </source>
</evidence>
<proteinExistence type="predicted"/>
<feature type="transmembrane region" description="Helical" evidence="1">
    <location>
        <begin position="262"/>
        <end position="283"/>
    </location>
</feature>
<dbReference type="PANTHER" id="PTHR31970:SF9">
    <property type="entry name" value="MOLYBDATE TRANSPORTER 2"/>
    <property type="match status" value="1"/>
</dbReference>
<feature type="transmembrane region" description="Helical" evidence="1">
    <location>
        <begin position="55"/>
        <end position="76"/>
    </location>
</feature>